<evidence type="ECO:0000256" key="1">
    <source>
        <dbReference type="ARBA" id="ARBA00022679"/>
    </source>
</evidence>
<evidence type="ECO:0000256" key="6">
    <source>
        <dbReference type="PROSITE-ProRule" id="PRU00124"/>
    </source>
</evidence>
<dbReference type="InterPro" id="IPR050339">
    <property type="entry name" value="CC_SR_Kinase"/>
</dbReference>
<dbReference type="GO" id="GO:0005737">
    <property type="term" value="C:cytoplasm"/>
    <property type="evidence" value="ECO:0007669"/>
    <property type="project" value="TreeGrafter"/>
</dbReference>
<evidence type="ECO:0000313" key="10">
    <source>
        <dbReference type="EMBL" id="OXA64342.1"/>
    </source>
</evidence>
<organism evidence="10 11">
    <name type="scientific">Folsomia candida</name>
    <name type="common">Springtail</name>
    <dbReference type="NCBI Taxonomy" id="158441"/>
    <lineage>
        <taxon>Eukaryota</taxon>
        <taxon>Metazoa</taxon>
        <taxon>Ecdysozoa</taxon>
        <taxon>Arthropoda</taxon>
        <taxon>Hexapoda</taxon>
        <taxon>Collembola</taxon>
        <taxon>Entomobryomorpha</taxon>
        <taxon>Isotomoidea</taxon>
        <taxon>Isotomidae</taxon>
        <taxon>Proisotominae</taxon>
        <taxon>Folsomia</taxon>
    </lineage>
</organism>
<keyword evidence="8" id="KW-1133">Transmembrane helix</keyword>
<reference evidence="10 11" key="1">
    <citation type="submission" date="2015-12" db="EMBL/GenBank/DDBJ databases">
        <title>The genome of Folsomia candida.</title>
        <authorList>
            <person name="Faddeeva A."/>
            <person name="Derks M.F."/>
            <person name="Anvar Y."/>
            <person name="Smit S."/>
            <person name="Van Straalen N."/>
            <person name="Roelofs D."/>
        </authorList>
    </citation>
    <scope>NUCLEOTIDE SEQUENCE [LARGE SCALE GENOMIC DNA]</scope>
    <source>
        <strain evidence="10 11">VU population</strain>
        <tissue evidence="10">Whole body</tissue>
    </source>
</reference>
<dbReference type="AlphaFoldDB" id="A0A226F3H4"/>
<dbReference type="PROSITE" id="PS01209">
    <property type="entry name" value="LDLRA_1"/>
    <property type="match status" value="1"/>
</dbReference>
<feature type="transmembrane region" description="Helical" evidence="8">
    <location>
        <begin position="160"/>
        <end position="180"/>
    </location>
</feature>
<protein>
    <submittedName>
        <fullName evidence="10">Putative serine/threonine-protein kinase GCN2</fullName>
    </submittedName>
</protein>
<dbReference type="Proteomes" id="UP000198287">
    <property type="component" value="Unassembled WGS sequence"/>
</dbReference>
<comment type="caution">
    <text evidence="10">The sequence shown here is derived from an EMBL/GenBank/DDBJ whole genome shotgun (WGS) entry which is preliminary data.</text>
</comment>
<dbReference type="GO" id="GO:0005634">
    <property type="term" value="C:nucleus"/>
    <property type="evidence" value="ECO:0007669"/>
    <property type="project" value="TreeGrafter"/>
</dbReference>
<dbReference type="PANTHER" id="PTHR11042">
    <property type="entry name" value="EUKARYOTIC TRANSLATION INITIATION FACTOR 2-ALPHA KINASE EIF2-ALPHA KINASE -RELATED"/>
    <property type="match status" value="1"/>
</dbReference>
<dbReference type="CDD" id="cd00112">
    <property type="entry name" value="LDLa"/>
    <property type="match status" value="1"/>
</dbReference>
<dbReference type="Gene3D" id="3.30.200.20">
    <property type="entry name" value="Phosphorylase Kinase, domain 1"/>
    <property type="match status" value="1"/>
</dbReference>
<dbReference type="GO" id="GO:0005524">
    <property type="term" value="F:ATP binding"/>
    <property type="evidence" value="ECO:0007669"/>
    <property type="project" value="UniProtKB-UniRule"/>
</dbReference>
<dbReference type="InterPro" id="IPR002172">
    <property type="entry name" value="LDrepeatLR_classA_rpt"/>
</dbReference>
<dbReference type="PROSITE" id="PS50011">
    <property type="entry name" value="PROTEIN_KINASE_DOM"/>
    <property type="match status" value="1"/>
</dbReference>
<dbReference type="EMBL" id="LNIX01000001">
    <property type="protein sequence ID" value="OXA64342.1"/>
    <property type="molecule type" value="Genomic_DNA"/>
</dbReference>
<dbReference type="SUPFAM" id="SSF56112">
    <property type="entry name" value="Protein kinase-like (PK-like)"/>
    <property type="match status" value="1"/>
</dbReference>
<evidence type="ECO:0000256" key="3">
    <source>
        <dbReference type="ARBA" id="ARBA00022777"/>
    </source>
</evidence>
<keyword evidence="8" id="KW-0812">Transmembrane</keyword>
<dbReference type="GO" id="GO:0004672">
    <property type="term" value="F:protein kinase activity"/>
    <property type="evidence" value="ECO:0007669"/>
    <property type="project" value="InterPro"/>
</dbReference>
<dbReference type="InterPro" id="IPR023415">
    <property type="entry name" value="LDLR_class-A_CS"/>
</dbReference>
<proteinExistence type="predicted"/>
<keyword evidence="3 10" id="KW-0418">Kinase</keyword>
<dbReference type="OrthoDB" id="1405469at2759"/>
<feature type="disulfide bond" evidence="6">
    <location>
        <begin position="58"/>
        <end position="76"/>
    </location>
</feature>
<name>A0A226F3H4_FOLCA</name>
<keyword evidence="11" id="KW-1185">Reference proteome</keyword>
<evidence type="ECO:0000256" key="5">
    <source>
        <dbReference type="ARBA" id="ARBA00023157"/>
    </source>
</evidence>
<gene>
    <name evidence="10" type="ORF">Fcan01_00017</name>
</gene>
<sequence>MRVTWTVIDGKFLACGVDDDVSKGASTPLQRSNRERWADQTSSFSVCDNKCISGGFICGDQKCINFGRICDGKDDCLDGEDDEIMCSITSTSTIDPPTTTEIHEKLMIHGTNCSSNETYCEPDGKCILISNVSNCVGADVQNNVSYFPVPRNLDPLPLKAPAFVIAIVVITMIGICVAVFTRRHKKNKMSARSISNIPLQPILPELQTLHPLSPPIIHLTPPWKSNPSLICLFVLGEGSFGKVYKFEDKVAIGRSTGYAIKCIDMAKTLRSCSGPSGISSTKSAISTRNTSLQNSMNILLNEMQIMDQLSSDHVVRYYGCWAEAEDCTQLVLTQSRLEEYINELIADSNNSMTSTQSSPLSHIFIRMELCHTTLKHYLQAYPEHGEDEISIVQQVATGLLYVHTVFVHEKLVMGDFV</sequence>
<dbReference type="PANTHER" id="PTHR11042:SF189">
    <property type="entry name" value="PROTEIN KINASE DOMAIN-CONTAINING PROTEIN"/>
    <property type="match status" value="1"/>
</dbReference>
<evidence type="ECO:0000256" key="7">
    <source>
        <dbReference type="PROSITE-ProRule" id="PRU10141"/>
    </source>
</evidence>
<dbReference type="SMART" id="SM00192">
    <property type="entry name" value="LDLa"/>
    <property type="match status" value="1"/>
</dbReference>
<evidence type="ECO:0000313" key="11">
    <source>
        <dbReference type="Proteomes" id="UP000198287"/>
    </source>
</evidence>
<feature type="binding site" evidence="7">
    <location>
        <position position="261"/>
    </location>
    <ligand>
        <name>ATP</name>
        <dbReference type="ChEBI" id="CHEBI:30616"/>
    </ligand>
</feature>
<accession>A0A226F3H4</accession>
<keyword evidence="8" id="KW-0472">Membrane</keyword>
<evidence type="ECO:0000256" key="8">
    <source>
        <dbReference type="SAM" id="Phobius"/>
    </source>
</evidence>
<dbReference type="PROSITE" id="PS50068">
    <property type="entry name" value="LDLRA_2"/>
    <property type="match status" value="1"/>
</dbReference>
<dbReference type="PROSITE" id="PS00107">
    <property type="entry name" value="PROTEIN_KINASE_ATP"/>
    <property type="match status" value="1"/>
</dbReference>
<evidence type="ECO:0000256" key="4">
    <source>
        <dbReference type="ARBA" id="ARBA00022840"/>
    </source>
</evidence>
<evidence type="ECO:0000256" key="2">
    <source>
        <dbReference type="ARBA" id="ARBA00022741"/>
    </source>
</evidence>
<dbReference type="InterPro" id="IPR036055">
    <property type="entry name" value="LDL_receptor-like_sf"/>
</dbReference>
<dbReference type="InterPro" id="IPR000719">
    <property type="entry name" value="Prot_kinase_dom"/>
</dbReference>
<keyword evidence="1" id="KW-0808">Transferase</keyword>
<dbReference type="InterPro" id="IPR017441">
    <property type="entry name" value="Protein_kinase_ATP_BS"/>
</dbReference>
<evidence type="ECO:0000259" key="9">
    <source>
        <dbReference type="PROSITE" id="PS50011"/>
    </source>
</evidence>
<dbReference type="SUPFAM" id="SSF57424">
    <property type="entry name" value="LDL receptor-like module"/>
    <property type="match status" value="1"/>
</dbReference>
<keyword evidence="2 7" id="KW-0547">Nucleotide-binding</keyword>
<keyword evidence="5 6" id="KW-1015">Disulfide bond</keyword>
<dbReference type="InterPro" id="IPR011009">
    <property type="entry name" value="Kinase-like_dom_sf"/>
</dbReference>
<dbReference type="Gene3D" id="4.10.400.10">
    <property type="entry name" value="Low-density Lipoprotein Receptor"/>
    <property type="match status" value="1"/>
</dbReference>
<comment type="caution">
    <text evidence="6">Lacks conserved residue(s) required for the propagation of feature annotation.</text>
</comment>
<keyword evidence="4 7" id="KW-0067">ATP-binding</keyword>
<feature type="domain" description="Protein kinase" evidence="9">
    <location>
        <begin position="229"/>
        <end position="417"/>
    </location>
</feature>
<feature type="disulfide bond" evidence="6">
    <location>
        <begin position="51"/>
        <end position="63"/>
    </location>
</feature>